<accession>A0A917C259</accession>
<dbReference type="InterPro" id="IPR038726">
    <property type="entry name" value="PDDEXK_AddAB-type"/>
</dbReference>
<comment type="caution">
    <text evidence="2">The sequence shown here is derived from an EMBL/GenBank/DDBJ whole genome shotgun (WGS) entry which is preliminary data.</text>
</comment>
<proteinExistence type="predicted"/>
<dbReference type="SUPFAM" id="SSF52540">
    <property type="entry name" value="P-loop containing nucleoside triphosphate hydrolases"/>
    <property type="match status" value="1"/>
</dbReference>
<dbReference type="EMBL" id="BMHV01000016">
    <property type="protein sequence ID" value="GGF68159.1"/>
    <property type="molecule type" value="Genomic_DNA"/>
</dbReference>
<gene>
    <name evidence="2" type="ORF">GCM10011332_22920</name>
</gene>
<sequence length="1000" mass="111468">MNTKSPNVYSISPHVSFADALVHGVMEKFGERPETLSQVTLLLPTRRACRTVRDAFLRYGDGKAMLLPRMQPIGDLDEDELALTGWQDIGGLNAINPAIAPLRRQILLTRLILGFEKDKTTADQAAQLANELASLLDQVHTEGLNFSDLQSLVPEDYSEHWNITLDFLKILTEHWPSILESEGVLDPAERRNRLLAAQRQVWEKTPAKHPVIAAGSTASIPAVADLLACVARMENGMVVLPGLDRFMADDDWDNLDPNHPQYGLRQLLRHMRTVPQDVRDWGDFALSGAHPLRARLLSEAMLPAASTDKWRTMAHPAHGLLAGVERLDCPTPFEEAGAIALMLRNELEFAGNTAALVTPDRNLARRVASELRRWNIEIDDSAGIPLQHSPVGAFLRLLAQCVVDDFAPVALLALCKHPFSAAGMDSKVFRRQVRRLELYSLRGPRPTGGLTGLRRALEKREADWRKRTKRLSAHQKKILDELNGLLDALDKAFHPFSKVMKRKKTDILKLVESHIRAAEQMASIDVESGAQRLWAGEAGETCADFISELIEAANGFGELDCASYPALFDALLAGRAVRPKFGAHPRLSILGLFEARLQKFDLVVLAGLNEGTWPPDTNASPWMSRPMMRDFGLPLPEFHIGQTAHDFAQHFCAPRVVITRSDRVDGTPTVRSRWLRRLENRLSGTELAEDFKGNAGWLSMQAALDYVAKIQAVAPPAPRPPVSARPRHLYVTRVEEWMRDPYGLYAKEILKIRKLDPIDADPGAADYGNIIHESLEKFMDKYPRDLPDNAVEELRAIGREVFGAELDNPGIWAFWWPRFERICDWFVAQEQDRRALIAKSYSEIEGSLTFEAPAGPFTLSAKADRVDLFKDGEIAIIDYKTGVPPTKKEVEAGFAPQLPLEAAIAMAGGFEQFGPRDVKELEFWRLRGAQEAGKRQAATDNPVQTAADALEGLQGLVAAYDRIEAPYGSRPNPENAPKYSDYEHLARIKEWSTAAQEGEE</sequence>
<evidence type="ECO:0000259" key="1">
    <source>
        <dbReference type="Pfam" id="PF12705"/>
    </source>
</evidence>
<dbReference type="InterPro" id="IPR014153">
    <property type="entry name" value="Ds_break_AddB"/>
</dbReference>
<name>A0A917C259_9PROT</name>
<evidence type="ECO:0000313" key="3">
    <source>
        <dbReference type="Proteomes" id="UP000632498"/>
    </source>
</evidence>
<protein>
    <submittedName>
        <fullName evidence="2">Double-strand break repair protein AddB</fullName>
    </submittedName>
</protein>
<organism evidence="2 3">
    <name type="scientific">Terasakiella brassicae</name>
    <dbReference type="NCBI Taxonomy" id="1634917"/>
    <lineage>
        <taxon>Bacteria</taxon>
        <taxon>Pseudomonadati</taxon>
        <taxon>Pseudomonadota</taxon>
        <taxon>Alphaproteobacteria</taxon>
        <taxon>Rhodospirillales</taxon>
        <taxon>Terasakiellaceae</taxon>
        <taxon>Terasakiella</taxon>
    </lineage>
</organism>
<dbReference type="InterPro" id="IPR027417">
    <property type="entry name" value="P-loop_NTPase"/>
</dbReference>
<dbReference type="RefSeq" id="WP_188665177.1">
    <property type="nucleotide sequence ID" value="NZ_BMHV01000016.1"/>
</dbReference>
<dbReference type="NCBIfam" id="TIGR02786">
    <property type="entry name" value="addB_alphas"/>
    <property type="match status" value="1"/>
</dbReference>
<dbReference type="Proteomes" id="UP000632498">
    <property type="component" value="Unassembled WGS sequence"/>
</dbReference>
<reference evidence="2" key="1">
    <citation type="journal article" date="2014" name="Int. J. Syst. Evol. Microbiol.">
        <title>Complete genome sequence of Corynebacterium casei LMG S-19264T (=DSM 44701T), isolated from a smear-ripened cheese.</title>
        <authorList>
            <consortium name="US DOE Joint Genome Institute (JGI-PGF)"/>
            <person name="Walter F."/>
            <person name="Albersmeier A."/>
            <person name="Kalinowski J."/>
            <person name="Ruckert C."/>
        </authorList>
    </citation>
    <scope>NUCLEOTIDE SEQUENCE</scope>
    <source>
        <strain evidence="2">CGMCC 1.15254</strain>
    </source>
</reference>
<reference evidence="2" key="2">
    <citation type="submission" date="2020-09" db="EMBL/GenBank/DDBJ databases">
        <authorList>
            <person name="Sun Q."/>
            <person name="Zhou Y."/>
        </authorList>
    </citation>
    <scope>NUCLEOTIDE SEQUENCE</scope>
    <source>
        <strain evidence="2">CGMCC 1.15254</strain>
    </source>
</reference>
<feature type="domain" description="PD-(D/E)XK endonuclease-like" evidence="1">
    <location>
        <begin position="731"/>
        <end position="964"/>
    </location>
</feature>
<evidence type="ECO:0000313" key="2">
    <source>
        <dbReference type="EMBL" id="GGF68159.1"/>
    </source>
</evidence>
<keyword evidence="3" id="KW-1185">Reference proteome</keyword>
<dbReference type="AlphaFoldDB" id="A0A917C259"/>
<dbReference type="Pfam" id="PF12705">
    <property type="entry name" value="PDDEXK_1"/>
    <property type="match status" value="1"/>
</dbReference>